<accession>A0A1I3YW80</accession>
<feature type="transmembrane region" description="Helical" evidence="1">
    <location>
        <begin position="114"/>
        <end position="133"/>
    </location>
</feature>
<keyword evidence="1" id="KW-1133">Transmembrane helix</keyword>
<evidence type="ECO:0000313" key="2">
    <source>
        <dbReference type="EMBL" id="SFK35639.1"/>
    </source>
</evidence>
<reference evidence="2 3" key="1">
    <citation type="submission" date="2016-10" db="EMBL/GenBank/DDBJ databases">
        <authorList>
            <person name="de Groot N.N."/>
        </authorList>
    </citation>
    <scope>NUCLEOTIDE SEQUENCE [LARGE SCALE GENOMIC DNA]</scope>
    <source>
        <strain evidence="2 3">DSM 45317</strain>
    </source>
</reference>
<dbReference type="EMBL" id="FOSW01000001">
    <property type="protein sequence ID" value="SFK35639.1"/>
    <property type="molecule type" value="Genomic_DNA"/>
</dbReference>
<evidence type="ECO:0000256" key="1">
    <source>
        <dbReference type="SAM" id="Phobius"/>
    </source>
</evidence>
<organism evidence="2 3">
    <name type="scientific">Geodermatophilus ruber</name>
    <dbReference type="NCBI Taxonomy" id="504800"/>
    <lineage>
        <taxon>Bacteria</taxon>
        <taxon>Bacillati</taxon>
        <taxon>Actinomycetota</taxon>
        <taxon>Actinomycetes</taxon>
        <taxon>Geodermatophilales</taxon>
        <taxon>Geodermatophilaceae</taxon>
        <taxon>Geodermatophilus</taxon>
    </lineage>
</organism>
<feature type="transmembrane region" description="Helical" evidence="1">
    <location>
        <begin position="88"/>
        <end position="108"/>
    </location>
</feature>
<gene>
    <name evidence="2" type="ORF">SAMN04488085_101214</name>
</gene>
<proteinExistence type="predicted"/>
<evidence type="ECO:0008006" key="4">
    <source>
        <dbReference type="Google" id="ProtNLM"/>
    </source>
</evidence>
<dbReference type="InterPro" id="IPR025671">
    <property type="entry name" value="HXXEE"/>
</dbReference>
<dbReference type="Pfam" id="PF13787">
    <property type="entry name" value="HXXEE"/>
    <property type="match status" value="1"/>
</dbReference>
<dbReference type="Proteomes" id="UP000199152">
    <property type="component" value="Unassembled WGS sequence"/>
</dbReference>
<sequence length="140" mass="14578">MHDGSRRAGDHRWAWPLFAGFAAHNIEEAATMRAFLDGDAGGLGAALGLGPHLLPAWLVAVTLVTVAALVVVLAATGQRPRPWAREGVTVLAVVMVANVLVPHVPAALATGGYVPGLLTSVLLALPLGAAFLVRDRRRRG</sequence>
<feature type="transmembrane region" description="Helical" evidence="1">
    <location>
        <begin position="56"/>
        <end position="76"/>
    </location>
</feature>
<dbReference type="AlphaFoldDB" id="A0A1I3YW80"/>
<evidence type="ECO:0000313" key="3">
    <source>
        <dbReference type="Proteomes" id="UP000199152"/>
    </source>
</evidence>
<dbReference type="RefSeq" id="WP_177212576.1">
    <property type="nucleotide sequence ID" value="NZ_FOSW01000001.1"/>
</dbReference>
<protein>
    <recommendedName>
        <fullName evidence="4">HXXEE domain-containing protein</fullName>
    </recommendedName>
</protein>
<keyword evidence="1" id="KW-0812">Transmembrane</keyword>
<keyword evidence="3" id="KW-1185">Reference proteome</keyword>
<dbReference type="InParanoid" id="A0A1I3YW80"/>
<name>A0A1I3YW80_9ACTN</name>
<keyword evidence="1" id="KW-0472">Membrane</keyword>